<name>A0A9D1YVE6_9MICO</name>
<accession>A0A9D1YVE6</accession>
<dbReference type="EMBL" id="DXDC01000298">
    <property type="protein sequence ID" value="HIY66554.1"/>
    <property type="molecule type" value="Genomic_DNA"/>
</dbReference>
<dbReference type="Proteomes" id="UP000824005">
    <property type="component" value="Unassembled WGS sequence"/>
</dbReference>
<evidence type="ECO:0000313" key="2">
    <source>
        <dbReference type="EMBL" id="HIY66554.1"/>
    </source>
</evidence>
<keyword evidence="1" id="KW-0472">Membrane</keyword>
<dbReference type="InterPro" id="IPR025338">
    <property type="entry name" value="DUF4244"/>
</dbReference>
<proteinExistence type="predicted"/>
<gene>
    <name evidence="2" type="ORF">H9830_09785</name>
</gene>
<dbReference type="AlphaFoldDB" id="A0A9D1YVE6"/>
<comment type="caution">
    <text evidence="2">The sequence shown here is derived from an EMBL/GenBank/DDBJ whole genome shotgun (WGS) entry which is preliminary data.</text>
</comment>
<feature type="transmembrane region" description="Helical" evidence="1">
    <location>
        <begin position="16"/>
        <end position="34"/>
    </location>
</feature>
<keyword evidence="1" id="KW-0812">Transmembrane</keyword>
<sequence length="53" mass="5754">MWKRLADDEGAATAEYVIATMAAVAFAGLLVVILSSDEVREILTDMVRRALTV</sequence>
<protein>
    <submittedName>
        <fullName evidence="2">DUF4244 domain-containing protein</fullName>
    </submittedName>
</protein>
<dbReference type="Pfam" id="PF14029">
    <property type="entry name" value="DUF4244"/>
    <property type="match status" value="1"/>
</dbReference>
<reference evidence="2" key="2">
    <citation type="submission" date="2021-04" db="EMBL/GenBank/DDBJ databases">
        <authorList>
            <person name="Gilroy R."/>
        </authorList>
    </citation>
    <scope>NUCLEOTIDE SEQUENCE</scope>
    <source>
        <strain evidence="2">ChiGjej1B1-98</strain>
    </source>
</reference>
<reference evidence="2" key="1">
    <citation type="journal article" date="2021" name="PeerJ">
        <title>Extensive microbial diversity within the chicken gut microbiome revealed by metagenomics and culture.</title>
        <authorList>
            <person name="Gilroy R."/>
            <person name="Ravi A."/>
            <person name="Getino M."/>
            <person name="Pursley I."/>
            <person name="Horton D.L."/>
            <person name="Alikhan N.F."/>
            <person name="Baker D."/>
            <person name="Gharbi K."/>
            <person name="Hall N."/>
            <person name="Watson M."/>
            <person name="Adriaenssens E.M."/>
            <person name="Foster-Nyarko E."/>
            <person name="Jarju S."/>
            <person name="Secka A."/>
            <person name="Antonio M."/>
            <person name="Oren A."/>
            <person name="Chaudhuri R.R."/>
            <person name="La Ragione R."/>
            <person name="Hildebrand F."/>
            <person name="Pallen M.J."/>
        </authorList>
    </citation>
    <scope>NUCLEOTIDE SEQUENCE</scope>
    <source>
        <strain evidence="2">ChiGjej1B1-98</strain>
    </source>
</reference>
<keyword evidence="1" id="KW-1133">Transmembrane helix</keyword>
<organism evidence="2 3">
    <name type="scientific">Candidatus Agrococcus pullicola</name>
    <dbReference type="NCBI Taxonomy" id="2838429"/>
    <lineage>
        <taxon>Bacteria</taxon>
        <taxon>Bacillati</taxon>
        <taxon>Actinomycetota</taxon>
        <taxon>Actinomycetes</taxon>
        <taxon>Micrococcales</taxon>
        <taxon>Microbacteriaceae</taxon>
        <taxon>Agrococcus</taxon>
    </lineage>
</organism>
<evidence type="ECO:0000256" key="1">
    <source>
        <dbReference type="SAM" id="Phobius"/>
    </source>
</evidence>
<evidence type="ECO:0000313" key="3">
    <source>
        <dbReference type="Proteomes" id="UP000824005"/>
    </source>
</evidence>